<proteinExistence type="predicted"/>
<feature type="region of interest" description="Disordered" evidence="3">
    <location>
        <begin position="482"/>
        <end position="513"/>
    </location>
</feature>
<dbReference type="GO" id="GO:0004802">
    <property type="term" value="F:transketolase activity"/>
    <property type="evidence" value="ECO:0007669"/>
    <property type="project" value="TreeGrafter"/>
</dbReference>
<dbReference type="InterPro" id="IPR029061">
    <property type="entry name" value="THDP-binding"/>
</dbReference>
<name>A0A1I8FPL0_9PLAT</name>
<feature type="region of interest" description="Disordered" evidence="3">
    <location>
        <begin position="328"/>
        <end position="374"/>
    </location>
</feature>
<organism evidence="5 6">
    <name type="scientific">Macrostomum lignano</name>
    <dbReference type="NCBI Taxonomy" id="282301"/>
    <lineage>
        <taxon>Eukaryota</taxon>
        <taxon>Metazoa</taxon>
        <taxon>Spiralia</taxon>
        <taxon>Lophotrochozoa</taxon>
        <taxon>Platyhelminthes</taxon>
        <taxon>Rhabditophora</taxon>
        <taxon>Macrostomorpha</taxon>
        <taxon>Macrostomida</taxon>
        <taxon>Macrostomidae</taxon>
        <taxon>Macrostomum</taxon>
    </lineage>
</organism>
<dbReference type="Proteomes" id="UP000095280">
    <property type="component" value="Unplaced"/>
</dbReference>
<evidence type="ECO:0000259" key="4">
    <source>
        <dbReference type="Pfam" id="PF00456"/>
    </source>
</evidence>
<evidence type="ECO:0000256" key="3">
    <source>
        <dbReference type="SAM" id="MobiDB-lite"/>
    </source>
</evidence>
<feature type="domain" description="Transketolase N-terminal" evidence="4">
    <location>
        <begin position="14"/>
        <end position="94"/>
    </location>
</feature>
<dbReference type="GO" id="GO:0030976">
    <property type="term" value="F:thiamine pyrophosphate binding"/>
    <property type="evidence" value="ECO:0007669"/>
    <property type="project" value="TreeGrafter"/>
</dbReference>
<dbReference type="PANTHER" id="PTHR43195">
    <property type="entry name" value="TRANSKETOLASE"/>
    <property type="match status" value="1"/>
</dbReference>
<protein>
    <submittedName>
        <fullName evidence="6">TRANSKETOLASE_1 domain-containing protein</fullName>
    </submittedName>
</protein>
<dbReference type="InterPro" id="IPR051424">
    <property type="entry name" value="Transketolase-like"/>
</dbReference>
<feature type="compositionally biased region" description="Basic residues" evidence="3">
    <location>
        <begin position="328"/>
        <end position="339"/>
    </location>
</feature>
<feature type="compositionally biased region" description="Low complexity" evidence="3">
    <location>
        <begin position="502"/>
        <end position="512"/>
    </location>
</feature>
<evidence type="ECO:0000313" key="5">
    <source>
        <dbReference type="Proteomes" id="UP000095280"/>
    </source>
</evidence>
<reference evidence="6" key="1">
    <citation type="submission" date="2016-11" db="UniProtKB">
        <authorList>
            <consortium name="WormBaseParasite"/>
        </authorList>
    </citation>
    <scope>IDENTIFICATION</scope>
</reference>
<dbReference type="Pfam" id="PF00456">
    <property type="entry name" value="Transketolase_N"/>
    <property type="match status" value="1"/>
</dbReference>
<dbReference type="InterPro" id="IPR005474">
    <property type="entry name" value="Transketolase_N"/>
</dbReference>
<dbReference type="AlphaFoldDB" id="A0A1I8FPL0"/>
<evidence type="ECO:0000256" key="1">
    <source>
        <dbReference type="ARBA" id="ARBA00022679"/>
    </source>
</evidence>
<dbReference type="PANTHER" id="PTHR43195:SF1">
    <property type="entry name" value="FI06132P-RELATED"/>
    <property type="match status" value="1"/>
</dbReference>
<dbReference type="Gene3D" id="3.40.50.970">
    <property type="match status" value="1"/>
</dbReference>
<keyword evidence="2" id="KW-0786">Thiamine pyrophosphate</keyword>
<evidence type="ECO:0000256" key="2">
    <source>
        <dbReference type="ARBA" id="ARBA00023052"/>
    </source>
</evidence>
<accession>A0A1I8FPL0</accession>
<dbReference type="SUPFAM" id="SSF52518">
    <property type="entry name" value="Thiamin diphosphate-binding fold (THDP-binding)"/>
    <property type="match status" value="1"/>
</dbReference>
<evidence type="ECO:0000313" key="6">
    <source>
        <dbReference type="WBParaSite" id="maker-unitig_41409-snap-gene-0.2-mRNA-1"/>
    </source>
</evidence>
<sequence>TPPNIMRLQWQRFMSVLFFHTMKYSVKEPKLYTNDRFILSKGHAAPILYAGWAEAGLFPASELLNLRKISSDLEGHPTPRLSFVDVATGSLGQGPELPRRAWPTPAKHMDKLSYRVFCVIGDGESAEGSIWEAARPSHYRAHYAAWQPGRHPLDVERLASRTRRRCSTPREVYKARIGGLRLATPSSLEGRAHVEQAGKGFIGARTSWTTTASRWAPKTDSALAKHPGRAVRPGPWPLSGDCPTESAPAPLETPAAEEAALRLSRLTGYKLGEQVATRLAYGNALVKAGGRRAGGWWPLDGDTKNSTFSLKFAQAFPRPLHRVLHRRAEHGRCRRRHSRSPSPGRLRLDPSPLPDAHLRPACAGGHQPDRRANFAGSHAGVSIGEDGRARWPWRTSPMFALCPAPPSFYRLMLSAPSGAVELAANTSRHLLQSAPAVPNQPVLYAKMTPPLRGQGWHLSCAKSRRIRSAGLLELLTIVGGGRSPSRRRWPQPEPARQEGIASPSRRPGSPSSHLTAELLRHGERQRAPATAVLTVGDHYPEGGLASGGGPLLPGLFTVPPPGRLGSVASQRQVARSWLGDCFGIDSEAIRAGVPLGDGSPEL</sequence>
<keyword evidence="1" id="KW-0808">Transferase</keyword>
<keyword evidence="5" id="KW-1185">Reference proteome</keyword>
<dbReference type="WBParaSite" id="maker-unitig_41409-snap-gene-0.2-mRNA-1">
    <property type="protein sequence ID" value="maker-unitig_41409-snap-gene-0.2-mRNA-1"/>
    <property type="gene ID" value="maker-unitig_41409-snap-gene-0.2"/>
</dbReference>